<reference evidence="1" key="1">
    <citation type="submission" date="2014-11" db="EMBL/GenBank/DDBJ databases">
        <authorList>
            <person name="Amaro Gonzalez C."/>
        </authorList>
    </citation>
    <scope>NUCLEOTIDE SEQUENCE</scope>
</reference>
<name>A0A0E9QZ99_ANGAN</name>
<evidence type="ECO:0000313" key="1">
    <source>
        <dbReference type="EMBL" id="JAH21807.1"/>
    </source>
</evidence>
<accession>A0A0E9QZ99</accession>
<reference evidence="1" key="2">
    <citation type="journal article" date="2015" name="Fish Shellfish Immunol.">
        <title>Early steps in the European eel (Anguilla anguilla)-Vibrio vulnificus interaction in the gills: Role of the RtxA13 toxin.</title>
        <authorList>
            <person name="Callol A."/>
            <person name="Pajuelo D."/>
            <person name="Ebbesson L."/>
            <person name="Teles M."/>
            <person name="MacKenzie S."/>
            <person name="Amaro C."/>
        </authorList>
    </citation>
    <scope>NUCLEOTIDE SEQUENCE</scope>
</reference>
<sequence>MQGEWEEMPLGPIKFGYGVTTKKVSKKKQISLMEEEELGPNH</sequence>
<organism evidence="1">
    <name type="scientific">Anguilla anguilla</name>
    <name type="common">European freshwater eel</name>
    <name type="synonym">Muraena anguilla</name>
    <dbReference type="NCBI Taxonomy" id="7936"/>
    <lineage>
        <taxon>Eukaryota</taxon>
        <taxon>Metazoa</taxon>
        <taxon>Chordata</taxon>
        <taxon>Craniata</taxon>
        <taxon>Vertebrata</taxon>
        <taxon>Euteleostomi</taxon>
        <taxon>Actinopterygii</taxon>
        <taxon>Neopterygii</taxon>
        <taxon>Teleostei</taxon>
        <taxon>Anguilliformes</taxon>
        <taxon>Anguillidae</taxon>
        <taxon>Anguilla</taxon>
    </lineage>
</organism>
<dbReference type="EMBL" id="GBXM01086770">
    <property type="protein sequence ID" value="JAH21807.1"/>
    <property type="molecule type" value="Transcribed_RNA"/>
</dbReference>
<dbReference type="AlphaFoldDB" id="A0A0E9QZ99"/>
<protein>
    <submittedName>
        <fullName evidence="1">Uncharacterized protein</fullName>
    </submittedName>
</protein>
<proteinExistence type="predicted"/>